<sequence length="110" mass="12733">MNETEDRWAWLVRIEGDLLQLTTEAGVEDKMAQAILDDPEGWGFDDIPEEDRASSYLMADMVMACVYGDLMHLAEQHEYPWARKTLEQAAGDWLDTRTAKLSELRKKDQR</sequence>
<evidence type="ECO:0000313" key="1">
    <source>
        <dbReference type="EMBL" id="KKN85965.1"/>
    </source>
</evidence>
<gene>
    <name evidence="1" type="ORF">LCGC14_0273770</name>
</gene>
<name>A0A0F9TY63_9ZZZZ</name>
<comment type="caution">
    <text evidence="1">The sequence shown here is derived from an EMBL/GenBank/DDBJ whole genome shotgun (WGS) entry which is preliminary data.</text>
</comment>
<organism evidence="1">
    <name type="scientific">marine sediment metagenome</name>
    <dbReference type="NCBI Taxonomy" id="412755"/>
    <lineage>
        <taxon>unclassified sequences</taxon>
        <taxon>metagenomes</taxon>
        <taxon>ecological metagenomes</taxon>
    </lineage>
</organism>
<protein>
    <submittedName>
        <fullName evidence="1">Uncharacterized protein</fullName>
    </submittedName>
</protein>
<reference evidence="1" key="1">
    <citation type="journal article" date="2015" name="Nature">
        <title>Complex archaea that bridge the gap between prokaryotes and eukaryotes.</title>
        <authorList>
            <person name="Spang A."/>
            <person name="Saw J.H."/>
            <person name="Jorgensen S.L."/>
            <person name="Zaremba-Niedzwiedzka K."/>
            <person name="Martijn J."/>
            <person name="Lind A.E."/>
            <person name="van Eijk R."/>
            <person name="Schleper C."/>
            <person name="Guy L."/>
            <person name="Ettema T.J."/>
        </authorList>
    </citation>
    <scope>NUCLEOTIDE SEQUENCE</scope>
</reference>
<proteinExistence type="predicted"/>
<dbReference type="EMBL" id="LAZR01000153">
    <property type="protein sequence ID" value="KKN85965.1"/>
    <property type="molecule type" value="Genomic_DNA"/>
</dbReference>
<dbReference type="AlphaFoldDB" id="A0A0F9TY63"/>
<accession>A0A0F9TY63</accession>